<dbReference type="RefSeq" id="WP_166228255.1">
    <property type="nucleotide sequence ID" value="NZ_CP049989.1"/>
</dbReference>
<dbReference type="KEGG" id="hcz:G9Q37_14680"/>
<dbReference type="InterPro" id="IPR013767">
    <property type="entry name" value="PAS_fold"/>
</dbReference>
<dbReference type="InterPro" id="IPR013656">
    <property type="entry name" value="PAS_4"/>
</dbReference>
<feature type="domain" description="PAS" evidence="9">
    <location>
        <begin position="264"/>
        <end position="326"/>
    </location>
</feature>
<dbReference type="InterPro" id="IPR001789">
    <property type="entry name" value="Sig_transdc_resp-reg_receiver"/>
</dbReference>
<evidence type="ECO:0000313" key="11">
    <source>
        <dbReference type="EMBL" id="QIM53311.1"/>
    </source>
</evidence>
<dbReference type="InterPro" id="IPR036097">
    <property type="entry name" value="HisK_dim/P_sf"/>
</dbReference>
<evidence type="ECO:0000259" key="8">
    <source>
        <dbReference type="PROSITE" id="PS50110"/>
    </source>
</evidence>
<dbReference type="Gene3D" id="3.30.450.20">
    <property type="entry name" value="PAS domain"/>
    <property type="match status" value="2"/>
</dbReference>
<dbReference type="Gene3D" id="3.40.50.2300">
    <property type="match status" value="1"/>
</dbReference>
<evidence type="ECO:0000256" key="3">
    <source>
        <dbReference type="ARBA" id="ARBA00022553"/>
    </source>
</evidence>
<dbReference type="SUPFAM" id="SSF52172">
    <property type="entry name" value="CheY-like"/>
    <property type="match status" value="1"/>
</dbReference>
<dbReference type="InterPro" id="IPR003594">
    <property type="entry name" value="HATPase_dom"/>
</dbReference>
<dbReference type="CDD" id="cd00082">
    <property type="entry name" value="HisKA"/>
    <property type="match status" value="1"/>
</dbReference>
<dbReference type="PROSITE" id="PS50109">
    <property type="entry name" value="HIS_KIN"/>
    <property type="match status" value="1"/>
</dbReference>
<evidence type="ECO:0000256" key="4">
    <source>
        <dbReference type="ARBA" id="ARBA00022679"/>
    </source>
</evidence>
<feature type="domain" description="Histidine kinase" evidence="7">
    <location>
        <begin position="392"/>
        <end position="612"/>
    </location>
</feature>
<evidence type="ECO:0000256" key="2">
    <source>
        <dbReference type="ARBA" id="ARBA00012438"/>
    </source>
</evidence>
<dbReference type="InterPro" id="IPR036890">
    <property type="entry name" value="HATPase_C_sf"/>
</dbReference>
<evidence type="ECO:0000259" key="9">
    <source>
        <dbReference type="PROSITE" id="PS50112"/>
    </source>
</evidence>
<dbReference type="Gene3D" id="1.10.287.130">
    <property type="match status" value="1"/>
</dbReference>
<evidence type="ECO:0000256" key="5">
    <source>
        <dbReference type="ARBA" id="ARBA00022777"/>
    </source>
</evidence>
<name>A0A6G8IJI1_9BURK</name>
<dbReference type="InterPro" id="IPR000014">
    <property type="entry name" value="PAS"/>
</dbReference>
<keyword evidence="5" id="KW-0418">Kinase</keyword>
<accession>A0A6G8IJI1</accession>
<feature type="domain" description="PAC" evidence="10">
    <location>
        <begin position="196"/>
        <end position="248"/>
    </location>
</feature>
<dbReference type="SMART" id="SM00388">
    <property type="entry name" value="HisKA"/>
    <property type="match status" value="1"/>
</dbReference>
<dbReference type="SMART" id="SM00086">
    <property type="entry name" value="PAC"/>
    <property type="match status" value="1"/>
</dbReference>
<protein>
    <recommendedName>
        <fullName evidence="2">histidine kinase</fullName>
        <ecNumber evidence="2">2.7.13.3</ecNumber>
    </recommendedName>
</protein>
<organism evidence="11 12">
    <name type="scientific">Hydrogenophaga crocea</name>
    <dbReference type="NCBI Taxonomy" id="2716225"/>
    <lineage>
        <taxon>Bacteria</taxon>
        <taxon>Pseudomonadati</taxon>
        <taxon>Pseudomonadota</taxon>
        <taxon>Betaproteobacteria</taxon>
        <taxon>Burkholderiales</taxon>
        <taxon>Comamonadaceae</taxon>
        <taxon>Hydrogenophaga</taxon>
    </lineage>
</organism>
<evidence type="ECO:0000256" key="6">
    <source>
        <dbReference type="PROSITE-ProRule" id="PRU00169"/>
    </source>
</evidence>
<dbReference type="InterPro" id="IPR005467">
    <property type="entry name" value="His_kinase_dom"/>
</dbReference>
<dbReference type="SUPFAM" id="SSF47384">
    <property type="entry name" value="Homodimeric domain of signal transducing histidine kinase"/>
    <property type="match status" value="1"/>
</dbReference>
<comment type="catalytic activity">
    <reaction evidence="1">
        <text>ATP + protein L-histidine = ADP + protein N-phospho-L-histidine.</text>
        <dbReference type="EC" id="2.7.13.3"/>
    </reaction>
</comment>
<dbReference type="PROSITE" id="PS50112">
    <property type="entry name" value="PAS"/>
    <property type="match status" value="1"/>
</dbReference>
<keyword evidence="12" id="KW-1185">Reference proteome</keyword>
<reference evidence="11 12" key="1">
    <citation type="submission" date="2020-03" db="EMBL/GenBank/DDBJ databases">
        <title>Hydrogenophaga sp. nov. isolated from cyanobacterial mat.</title>
        <authorList>
            <person name="Thorat V."/>
            <person name="Kirdat K."/>
            <person name="Tiwarekar B."/>
            <person name="Costa E.D."/>
            <person name="Yadav A."/>
        </authorList>
    </citation>
    <scope>NUCLEOTIDE SEQUENCE [LARGE SCALE GENOMIC DNA]</scope>
    <source>
        <strain evidence="11 12">BA0156</strain>
    </source>
</reference>
<dbReference type="SMART" id="SM00387">
    <property type="entry name" value="HATPase_c"/>
    <property type="match status" value="1"/>
</dbReference>
<dbReference type="NCBIfam" id="TIGR00229">
    <property type="entry name" value="sensory_box"/>
    <property type="match status" value="2"/>
</dbReference>
<dbReference type="Pfam" id="PF00512">
    <property type="entry name" value="HisKA"/>
    <property type="match status" value="1"/>
</dbReference>
<evidence type="ECO:0000259" key="10">
    <source>
        <dbReference type="PROSITE" id="PS50113"/>
    </source>
</evidence>
<dbReference type="Pfam" id="PF00072">
    <property type="entry name" value="Response_reg"/>
    <property type="match status" value="1"/>
</dbReference>
<evidence type="ECO:0000256" key="1">
    <source>
        <dbReference type="ARBA" id="ARBA00000085"/>
    </source>
</evidence>
<feature type="modified residue" description="4-aspartylphosphate" evidence="6">
    <location>
        <position position="683"/>
    </location>
</feature>
<dbReference type="Pfam" id="PF02518">
    <property type="entry name" value="HATPase_c"/>
    <property type="match status" value="1"/>
</dbReference>
<dbReference type="FunFam" id="3.30.565.10:FF:000049">
    <property type="entry name" value="Two-component sensor histidine kinase"/>
    <property type="match status" value="1"/>
</dbReference>
<dbReference type="InterPro" id="IPR001610">
    <property type="entry name" value="PAC"/>
</dbReference>
<keyword evidence="3 6" id="KW-0597">Phosphoprotein</keyword>
<dbReference type="EMBL" id="CP049989">
    <property type="protein sequence ID" value="QIM53311.1"/>
    <property type="molecule type" value="Genomic_DNA"/>
</dbReference>
<dbReference type="PROSITE" id="PS50110">
    <property type="entry name" value="RESPONSE_REGULATORY"/>
    <property type="match status" value="1"/>
</dbReference>
<evidence type="ECO:0000313" key="12">
    <source>
        <dbReference type="Proteomes" id="UP000503162"/>
    </source>
</evidence>
<feature type="domain" description="Response regulatory" evidence="8">
    <location>
        <begin position="632"/>
        <end position="747"/>
    </location>
</feature>
<dbReference type="Proteomes" id="UP000503162">
    <property type="component" value="Chromosome"/>
</dbReference>
<dbReference type="InterPro" id="IPR003661">
    <property type="entry name" value="HisK_dim/P_dom"/>
</dbReference>
<dbReference type="Pfam" id="PF00989">
    <property type="entry name" value="PAS"/>
    <property type="match status" value="1"/>
</dbReference>
<dbReference type="CDD" id="cd00156">
    <property type="entry name" value="REC"/>
    <property type="match status" value="1"/>
</dbReference>
<dbReference type="SMART" id="SM00448">
    <property type="entry name" value="REC"/>
    <property type="match status" value="1"/>
</dbReference>
<dbReference type="GO" id="GO:0009927">
    <property type="term" value="F:histidine phosphotransfer kinase activity"/>
    <property type="evidence" value="ECO:0007669"/>
    <property type="project" value="TreeGrafter"/>
</dbReference>
<gene>
    <name evidence="11" type="ORF">G9Q37_14680</name>
</gene>
<keyword evidence="4" id="KW-0808">Transferase</keyword>
<evidence type="ECO:0000259" key="7">
    <source>
        <dbReference type="PROSITE" id="PS50109"/>
    </source>
</evidence>
<dbReference type="InterPro" id="IPR000700">
    <property type="entry name" value="PAS-assoc_C"/>
</dbReference>
<dbReference type="InterPro" id="IPR004358">
    <property type="entry name" value="Sig_transdc_His_kin-like_C"/>
</dbReference>
<dbReference type="PANTHER" id="PTHR43047:SF9">
    <property type="entry name" value="HISTIDINE KINASE"/>
    <property type="match status" value="1"/>
</dbReference>
<proteinExistence type="predicted"/>
<dbReference type="AlphaFoldDB" id="A0A6G8IJI1"/>
<dbReference type="Gene3D" id="3.30.565.10">
    <property type="entry name" value="Histidine kinase-like ATPase, C-terminal domain"/>
    <property type="match status" value="1"/>
</dbReference>
<sequence>MNSDALPTDHDFWRSLPGMVLLFDHSGRLICESDPCREQLGLMRHGSDWLEHVDPADAGRVRDFMDNEDEFETDITCFTPAAQGHASRRQLRLCARHEPALQAWLAWLVDLSGHHRRCVEAREEQVFLRNFCDAVPVMMSFYDRNLVLQYANRAYAQQDAQVDRLQQGLHVSDVLGITGDLGAQLQHKVATENVAVDCRRSIRRPDGTPRWVDVSLVPINSSTGQFLGTAALALDVTRQHETQTALLESEARLNQFFGANAEGLVFHENGIVLDANPAACKLLGQSVSALLGTSLVERFDAVDRPAVRQLMLATDDRLLDAFLNSEQQGTIPVELMARSLWRDGERLHAVVIRDMRDRQAAQARIHTLIEDLRSQKDRAEAADRGKSVFLAAASHDLRQPIHAMGLFLSALRAMAQAPAVRQGELAEICRRMQSSLDSLGQLLNMLLDVSRLDANAVQVQLEPTPLEPLFAELEQEFTDLAREKGLRLHAAPCTAWVRTDATVLRRILSNLVANAVRYTQHGRILLGARRRPGHIEIQVFDSGIGIAPEQLDAIFEEFYQVGQSRAARDEAHGLGLGLSIVQRSARLLDAPLTVRSTLGRGSAFSITLPTCDPAPLRPGAEAPAAPQPGQRNVLVIDDDEQVLMGMQQLLQVWGHRVWCAPSADQAVLLAIEHAADIDLLLSDYRLGGNTTAVQAIAAVHACLGRTVPTFILTGDTSPQRIQEASELGFPLLHKPVDANALRGALAA</sequence>
<dbReference type="PANTHER" id="PTHR43047">
    <property type="entry name" value="TWO-COMPONENT HISTIDINE PROTEIN KINASE"/>
    <property type="match status" value="1"/>
</dbReference>
<dbReference type="SUPFAM" id="SSF55785">
    <property type="entry name" value="PYP-like sensor domain (PAS domain)"/>
    <property type="match status" value="2"/>
</dbReference>
<dbReference type="CDD" id="cd00130">
    <property type="entry name" value="PAS"/>
    <property type="match status" value="1"/>
</dbReference>
<dbReference type="PRINTS" id="PR00344">
    <property type="entry name" value="BCTRLSENSOR"/>
</dbReference>
<dbReference type="PROSITE" id="PS50113">
    <property type="entry name" value="PAC"/>
    <property type="match status" value="1"/>
</dbReference>
<dbReference type="Pfam" id="PF08448">
    <property type="entry name" value="PAS_4"/>
    <property type="match status" value="1"/>
</dbReference>
<dbReference type="EC" id="2.7.13.3" evidence="2"/>
<dbReference type="SMART" id="SM00091">
    <property type="entry name" value="PAS"/>
    <property type="match status" value="1"/>
</dbReference>
<dbReference type="SUPFAM" id="SSF55874">
    <property type="entry name" value="ATPase domain of HSP90 chaperone/DNA topoisomerase II/histidine kinase"/>
    <property type="match status" value="1"/>
</dbReference>
<dbReference type="GO" id="GO:0000155">
    <property type="term" value="F:phosphorelay sensor kinase activity"/>
    <property type="evidence" value="ECO:0007669"/>
    <property type="project" value="InterPro"/>
</dbReference>
<dbReference type="InterPro" id="IPR011006">
    <property type="entry name" value="CheY-like_superfamily"/>
</dbReference>
<dbReference type="InterPro" id="IPR035965">
    <property type="entry name" value="PAS-like_dom_sf"/>
</dbReference>
<dbReference type="GO" id="GO:0006355">
    <property type="term" value="P:regulation of DNA-templated transcription"/>
    <property type="evidence" value="ECO:0007669"/>
    <property type="project" value="InterPro"/>
</dbReference>
<dbReference type="GO" id="GO:0005886">
    <property type="term" value="C:plasma membrane"/>
    <property type="evidence" value="ECO:0007669"/>
    <property type="project" value="TreeGrafter"/>
</dbReference>